<dbReference type="Gene3D" id="2.60.300.12">
    <property type="entry name" value="HesB-like domain"/>
    <property type="match status" value="1"/>
</dbReference>
<dbReference type="AlphaFoldDB" id="A0A098VWN7"/>
<sequence>MVLCAGGHLKNARAWTLLRQIRPIQQALLSSRSTISKSIRICAPDSPNTCFVVTKSAFDKLKEIKSSFHSGLHLKVDVGGCHGFQYLFSLQNIATIDSIIDDAQNREGGLIVIDRKSLDLIKDSTLDYSRELIGSKFIITDNSRVEDPCGCGVSFGLRK</sequence>
<dbReference type="Proteomes" id="UP000029725">
    <property type="component" value="Unassembled WGS sequence"/>
</dbReference>
<dbReference type="OrthoDB" id="1938621at2759"/>
<dbReference type="HOGENOM" id="CLU_069054_1_2_1"/>
<name>A0A098VWN7_9MICR</name>
<reference evidence="3 4" key="1">
    <citation type="submission" date="2014-04" db="EMBL/GenBank/DDBJ databases">
        <title>A new species of microsporidia sheds light on the evolution of extreme parasitism.</title>
        <authorList>
            <person name="Haag K.L."/>
            <person name="James T.Y."/>
            <person name="Larsson R."/>
            <person name="Schaer T.M."/>
            <person name="Refardt D."/>
            <person name="Pombert J.-F."/>
            <person name="Ebert D."/>
        </authorList>
    </citation>
    <scope>NUCLEOTIDE SEQUENCE [LARGE SCALE GENOMIC DNA]</scope>
    <source>
        <strain evidence="3 4">UGP3</strain>
        <tissue evidence="3">Spores</tissue>
    </source>
</reference>
<dbReference type="GO" id="GO:0016226">
    <property type="term" value="P:iron-sulfur cluster assembly"/>
    <property type="evidence" value="ECO:0007669"/>
    <property type="project" value="InterPro"/>
</dbReference>
<dbReference type="Pfam" id="PF01521">
    <property type="entry name" value="Fe-S_biosyn"/>
    <property type="match status" value="1"/>
</dbReference>
<dbReference type="GO" id="GO:0005739">
    <property type="term" value="C:mitochondrion"/>
    <property type="evidence" value="ECO:0007669"/>
    <property type="project" value="TreeGrafter"/>
</dbReference>
<dbReference type="VEuPathDB" id="MicrosporidiaDB:DI09_1p210"/>
<dbReference type="EMBL" id="JMKJ01000111">
    <property type="protein sequence ID" value="KGG52171.1"/>
    <property type="molecule type" value="Genomic_DNA"/>
</dbReference>
<evidence type="ECO:0000313" key="4">
    <source>
        <dbReference type="Proteomes" id="UP000029725"/>
    </source>
</evidence>
<dbReference type="InterPro" id="IPR016092">
    <property type="entry name" value="ATAP"/>
</dbReference>
<feature type="domain" description="Core" evidence="2">
    <location>
        <begin position="53"/>
        <end position="152"/>
    </location>
</feature>
<dbReference type="RefSeq" id="XP_013238598.1">
    <property type="nucleotide sequence ID" value="XM_013383144.1"/>
</dbReference>
<protein>
    <submittedName>
        <fullName evidence="3">Putative iron-sulfur cluster assembly protein</fullName>
    </submittedName>
</protein>
<keyword evidence="4" id="KW-1185">Reference proteome</keyword>
<evidence type="ECO:0000256" key="1">
    <source>
        <dbReference type="ARBA" id="ARBA00006718"/>
    </source>
</evidence>
<dbReference type="GO" id="GO:0051539">
    <property type="term" value="F:4 iron, 4 sulfur cluster binding"/>
    <property type="evidence" value="ECO:0007669"/>
    <property type="project" value="TreeGrafter"/>
</dbReference>
<dbReference type="PANTHER" id="PTHR43011">
    <property type="entry name" value="IRON-SULFUR CLUSTER ASSEMBLY 2 HOMOLOG, MITOCHONDRIAL"/>
    <property type="match status" value="1"/>
</dbReference>
<evidence type="ECO:0000259" key="2">
    <source>
        <dbReference type="Pfam" id="PF01521"/>
    </source>
</evidence>
<dbReference type="GO" id="GO:0005506">
    <property type="term" value="F:iron ion binding"/>
    <property type="evidence" value="ECO:0007669"/>
    <property type="project" value="TreeGrafter"/>
</dbReference>
<comment type="caution">
    <text evidence="3">The sequence shown here is derived from an EMBL/GenBank/DDBJ whole genome shotgun (WGS) entry which is preliminary data.</text>
</comment>
<dbReference type="GeneID" id="25258909"/>
<dbReference type="InterPro" id="IPR035903">
    <property type="entry name" value="HesB-like_dom_sf"/>
</dbReference>
<dbReference type="GO" id="GO:0051537">
    <property type="term" value="F:2 iron, 2 sulfur cluster binding"/>
    <property type="evidence" value="ECO:0007669"/>
    <property type="project" value="TreeGrafter"/>
</dbReference>
<dbReference type="NCBIfam" id="TIGR00049">
    <property type="entry name" value="iron-sulfur cluster assembly accessory protein"/>
    <property type="match status" value="1"/>
</dbReference>
<proteinExistence type="inferred from homology"/>
<dbReference type="InterPro" id="IPR000361">
    <property type="entry name" value="ATAP_core_dom"/>
</dbReference>
<dbReference type="PANTHER" id="PTHR43011:SF1">
    <property type="entry name" value="IRON-SULFUR CLUSTER ASSEMBLY 2 HOMOLOG, MITOCHONDRIAL"/>
    <property type="match status" value="1"/>
</dbReference>
<dbReference type="SUPFAM" id="SSF89360">
    <property type="entry name" value="HesB-like domain"/>
    <property type="match status" value="1"/>
</dbReference>
<evidence type="ECO:0000313" key="3">
    <source>
        <dbReference type="EMBL" id="KGG52171.1"/>
    </source>
</evidence>
<gene>
    <name evidence="3" type="ORF">DI09_1p210</name>
</gene>
<organism evidence="3 4">
    <name type="scientific">Mitosporidium daphniae</name>
    <dbReference type="NCBI Taxonomy" id="1485682"/>
    <lineage>
        <taxon>Eukaryota</taxon>
        <taxon>Fungi</taxon>
        <taxon>Fungi incertae sedis</taxon>
        <taxon>Microsporidia</taxon>
        <taxon>Mitosporidium</taxon>
    </lineage>
</organism>
<comment type="similarity">
    <text evidence="1">Belongs to the HesB/IscA family.</text>
</comment>
<accession>A0A098VWN7</accession>